<gene>
    <name evidence="1" type="ORF">O6H91_14G039400</name>
</gene>
<name>A0ACC2BNF2_DIPCM</name>
<dbReference type="EMBL" id="CM055105">
    <property type="protein sequence ID" value="KAJ7531296.1"/>
    <property type="molecule type" value="Genomic_DNA"/>
</dbReference>
<keyword evidence="2" id="KW-1185">Reference proteome</keyword>
<reference evidence="2" key="1">
    <citation type="journal article" date="2024" name="Proc. Natl. Acad. Sci. U.S.A.">
        <title>Extraordinary preservation of gene collinearity over three hundred million years revealed in homosporous lycophytes.</title>
        <authorList>
            <person name="Li C."/>
            <person name="Wickell D."/>
            <person name="Kuo L.Y."/>
            <person name="Chen X."/>
            <person name="Nie B."/>
            <person name="Liao X."/>
            <person name="Peng D."/>
            <person name="Ji J."/>
            <person name="Jenkins J."/>
            <person name="Williams M."/>
            <person name="Shu S."/>
            <person name="Plott C."/>
            <person name="Barry K."/>
            <person name="Rajasekar S."/>
            <person name="Grimwood J."/>
            <person name="Han X."/>
            <person name="Sun S."/>
            <person name="Hou Z."/>
            <person name="He W."/>
            <person name="Dai G."/>
            <person name="Sun C."/>
            <person name="Schmutz J."/>
            <person name="Leebens-Mack J.H."/>
            <person name="Li F.W."/>
            <person name="Wang L."/>
        </authorList>
    </citation>
    <scope>NUCLEOTIDE SEQUENCE [LARGE SCALE GENOMIC DNA]</scope>
    <source>
        <strain evidence="2">cv. PW_Plant_1</strain>
    </source>
</reference>
<organism evidence="1 2">
    <name type="scientific">Diphasiastrum complanatum</name>
    <name type="common">Issler's clubmoss</name>
    <name type="synonym">Lycopodium complanatum</name>
    <dbReference type="NCBI Taxonomy" id="34168"/>
    <lineage>
        <taxon>Eukaryota</taxon>
        <taxon>Viridiplantae</taxon>
        <taxon>Streptophyta</taxon>
        <taxon>Embryophyta</taxon>
        <taxon>Tracheophyta</taxon>
        <taxon>Lycopodiopsida</taxon>
        <taxon>Lycopodiales</taxon>
        <taxon>Lycopodiaceae</taxon>
        <taxon>Lycopodioideae</taxon>
        <taxon>Diphasiastrum</taxon>
    </lineage>
</organism>
<dbReference type="Proteomes" id="UP001162992">
    <property type="component" value="Chromosome 14"/>
</dbReference>
<evidence type="ECO:0000313" key="2">
    <source>
        <dbReference type="Proteomes" id="UP001162992"/>
    </source>
</evidence>
<proteinExistence type="predicted"/>
<comment type="caution">
    <text evidence="1">The sequence shown here is derived from an EMBL/GenBank/DDBJ whole genome shotgun (WGS) entry which is preliminary data.</text>
</comment>
<sequence>MEDDQHLDAPPLSPSFASPYPMASSPPFCNNSAPITDAALPEPMDTQEDPAPPGVVSDSSPSSIAFQFSSSPPVALSEMASLPRFVPPSSVLLAPIPTLPASLDSTSSNDLNSAQLGPVAPSGIPSTAPVIPSAAPVIPPAFPPSAPLIPSAAPVISSVMPPPPPPIISSVMPPAPMGPPRIASLPPIPPPPVFVPRNEGIAKEQAERDVQKDSNMSNASGDSENLEEYQVSEESRKARERQEQLVQQLMMRRRASALAVPTNDAAVRSRLRTLNQPITLFGEREMERRDRLRAVMAKLDADGELEKLLKAQEVSTDTGAAEGHAADEMQEMEAVQTQPFYTEGSSDLLQARIQIMKYSLVRAASRISRAKRKREGVDEDEEAEFDYVLQGMAQTTMDCSEIGDERPLSGCAFSPDSTLLATSGWSGITKVWSIPDVQKVGTLKGHSERITAVAFSPDARIIATASADRTAILWDTEGFQQRRTLEGHLDRLARVAFHPSGAYLGTTSFDKTWRLWDVNTGIELLLQEGHSRSVYGIAFQKDGSLAASCGLDGLARVWDLRTGRSILALEGHVKAVLGVDFSPNGYHLATGSEDHTCRIWDLRKRQSLYIIPAHSSLISQVKYEPQEGYFLVTTSYDNTARIWSARDFKPVKTLAGHEGKVMGVDITEDGQYIATVSYDRTIKLWSHNNS</sequence>
<accession>A0ACC2BNF2</accession>
<protein>
    <submittedName>
        <fullName evidence="1">Uncharacterized protein</fullName>
    </submittedName>
</protein>
<evidence type="ECO:0000313" key="1">
    <source>
        <dbReference type="EMBL" id="KAJ7531296.1"/>
    </source>
</evidence>